<feature type="region of interest" description="Disordered" evidence="13">
    <location>
        <begin position="82"/>
        <end position="101"/>
    </location>
</feature>
<evidence type="ECO:0000313" key="16">
    <source>
        <dbReference type="Proteomes" id="UP000095280"/>
    </source>
</evidence>
<evidence type="ECO:0000313" key="17">
    <source>
        <dbReference type="WBParaSite" id="maker-uti_cns_0003382-snap-gene-0.7-mRNA-1"/>
    </source>
</evidence>
<evidence type="ECO:0000256" key="4">
    <source>
        <dbReference type="ARBA" id="ARBA00006218"/>
    </source>
</evidence>
<evidence type="ECO:0000256" key="5">
    <source>
        <dbReference type="ARBA" id="ARBA00008856"/>
    </source>
</evidence>
<keyword evidence="7" id="KW-0813">Transport</keyword>
<feature type="region of interest" description="Disordered" evidence="13">
    <location>
        <begin position="128"/>
        <end position="162"/>
    </location>
</feature>
<evidence type="ECO:0000256" key="7">
    <source>
        <dbReference type="ARBA" id="ARBA00022448"/>
    </source>
</evidence>
<dbReference type="InterPro" id="IPR016721">
    <property type="entry name" value="Bet3"/>
</dbReference>
<accession>A0A1I8GW07</accession>
<dbReference type="Gene3D" id="3.30.1380.20">
    <property type="entry name" value="Trafficking protein particle complex subunit 3"/>
    <property type="match status" value="1"/>
</dbReference>
<dbReference type="GO" id="GO:0016236">
    <property type="term" value="P:macroautophagy"/>
    <property type="evidence" value="ECO:0007669"/>
    <property type="project" value="UniProtKB-ARBA"/>
</dbReference>
<feature type="domain" description="Rab3GAP catalytic subunit conserved" evidence="14">
    <location>
        <begin position="724"/>
        <end position="862"/>
    </location>
</feature>
<protein>
    <recommendedName>
        <fullName evidence="6">Rab3 GTPase-activating protein catalytic subunit</fullName>
    </recommendedName>
</protein>
<dbReference type="CDD" id="cd14942">
    <property type="entry name" value="TRAPPC3_bet3"/>
    <property type="match status" value="1"/>
</dbReference>
<keyword evidence="9" id="KW-0963">Cytoplasm</keyword>
<reference evidence="17" key="1">
    <citation type="submission" date="2016-11" db="UniProtKB">
        <authorList>
            <consortium name="WormBaseParasite"/>
        </authorList>
    </citation>
    <scope>IDENTIFICATION</scope>
</reference>
<comment type="similarity">
    <text evidence="5">Belongs to the Rab3-GAP catalytic subunit family.</text>
</comment>
<dbReference type="Pfam" id="PF19533">
    <property type="entry name" value="Rab3-GAP_cat_C"/>
    <property type="match status" value="1"/>
</dbReference>
<evidence type="ECO:0000259" key="14">
    <source>
        <dbReference type="Pfam" id="PF13890"/>
    </source>
</evidence>
<dbReference type="PANTHER" id="PTHR21422">
    <property type="entry name" value="RAB3 GTPASE-ACTIVATING PROTEIN CATALYTIC SUBUNIT"/>
    <property type="match status" value="1"/>
</dbReference>
<dbReference type="Pfam" id="PF04051">
    <property type="entry name" value="TRAPP"/>
    <property type="match status" value="1"/>
</dbReference>
<dbReference type="AlphaFoldDB" id="A0A1I8GW07"/>
<keyword evidence="16" id="KW-1185">Reference proteome</keyword>
<evidence type="ECO:0000256" key="9">
    <source>
        <dbReference type="ARBA" id="ARBA00022490"/>
    </source>
</evidence>
<evidence type="ECO:0000256" key="1">
    <source>
        <dbReference type="ARBA" id="ARBA00004222"/>
    </source>
</evidence>
<dbReference type="GO" id="GO:0048193">
    <property type="term" value="P:Golgi vesicle transport"/>
    <property type="evidence" value="ECO:0007669"/>
    <property type="project" value="InterPro"/>
</dbReference>
<dbReference type="GO" id="GO:0005096">
    <property type="term" value="F:GTPase activator activity"/>
    <property type="evidence" value="ECO:0007669"/>
    <property type="project" value="UniProtKB-KW"/>
</dbReference>
<dbReference type="InterPro" id="IPR045700">
    <property type="entry name" value="Rab3GAP1"/>
</dbReference>
<evidence type="ECO:0000256" key="2">
    <source>
        <dbReference type="ARBA" id="ARBA00004240"/>
    </source>
</evidence>
<keyword evidence="8" id="KW-0343">GTPase activation</keyword>
<dbReference type="GO" id="GO:0005783">
    <property type="term" value="C:endoplasmic reticulum"/>
    <property type="evidence" value="ECO:0007669"/>
    <property type="project" value="UniProtKB-SubCell"/>
</dbReference>
<feature type="region of interest" description="Disordered" evidence="13">
    <location>
        <begin position="434"/>
        <end position="462"/>
    </location>
</feature>
<feature type="region of interest" description="Disordered" evidence="13">
    <location>
        <begin position="653"/>
        <end position="691"/>
    </location>
</feature>
<name>A0A1I8GW07_9PLAT</name>
<organism evidence="16 17">
    <name type="scientific">Macrostomum lignano</name>
    <dbReference type="NCBI Taxonomy" id="282301"/>
    <lineage>
        <taxon>Eukaryota</taxon>
        <taxon>Metazoa</taxon>
        <taxon>Spiralia</taxon>
        <taxon>Lophotrochozoa</taxon>
        <taxon>Platyhelminthes</taxon>
        <taxon>Rhabditophora</taxon>
        <taxon>Macrostomorpha</taxon>
        <taxon>Macrostomida</taxon>
        <taxon>Macrostomidae</taxon>
        <taxon>Macrostomum</taxon>
    </lineage>
</organism>
<evidence type="ECO:0000256" key="3">
    <source>
        <dbReference type="ARBA" id="ARBA00004496"/>
    </source>
</evidence>
<dbReference type="FunFam" id="3.30.1380.20:FF:000001">
    <property type="entry name" value="Trafficking protein particle complex subunit BET3"/>
    <property type="match status" value="1"/>
</dbReference>
<keyword evidence="10" id="KW-0256">Endoplasmic reticulum</keyword>
<evidence type="ECO:0000256" key="10">
    <source>
        <dbReference type="ARBA" id="ARBA00022824"/>
    </source>
</evidence>
<dbReference type="InterPro" id="IPR045698">
    <property type="entry name" value="Rab3GAP1_C"/>
</dbReference>
<evidence type="ECO:0000256" key="6">
    <source>
        <dbReference type="ARBA" id="ARBA00015817"/>
    </source>
</evidence>
<dbReference type="GO" id="GO:0030008">
    <property type="term" value="C:TRAPP complex"/>
    <property type="evidence" value="ECO:0007669"/>
    <property type="project" value="InterPro"/>
</dbReference>
<evidence type="ECO:0000256" key="13">
    <source>
        <dbReference type="SAM" id="MobiDB-lite"/>
    </source>
</evidence>
<evidence type="ECO:0000256" key="8">
    <source>
        <dbReference type="ARBA" id="ARBA00022468"/>
    </source>
</evidence>
<dbReference type="SUPFAM" id="SSF111126">
    <property type="entry name" value="Ligand-binding domain in the NO signalling and Golgi transport"/>
    <property type="match status" value="1"/>
</dbReference>
<feature type="compositionally biased region" description="Gly residues" evidence="13">
    <location>
        <begin position="435"/>
        <end position="456"/>
    </location>
</feature>
<evidence type="ECO:0000259" key="15">
    <source>
        <dbReference type="Pfam" id="PF19533"/>
    </source>
</evidence>
<comment type="subcellular location">
    <subcellularLocation>
        <location evidence="3">Cytoplasm</location>
    </subcellularLocation>
    <subcellularLocation>
        <location evidence="2">Endoplasmic reticulum</location>
    </subcellularLocation>
    <subcellularLocation>
        <location evidence="1">Golgi apparatus</location>
        <location evidence="1">cis-Golgi network</location>
    </subcellularLocation>
</comment>
<evidence type="ECO:0000256" key="12">
    <source>
        <dbReference type="ARBA" id="ARBA00023034"/>
    </source>
</evidence>
<dbReference type="PANTHER" id="PTHR21422:SF9">
    <property type="entry name" value="RAB3 GTPASE-ACTIVATING PROTEIN CATALYTIC SUBUNIT"/>
    <property type="match status" value="1"/>
</dbReference>
<keyword evidence="12" id="KW-0333">Golgi apparatus</keyword>
<proteinExistence type="inferred from homology"/>
<dbReference type="InterPro" id="IPR024096">
    <property type="entry name" value="NO_sig/Golgi_transp_ligand-bd"/>
</dbReference>
<dbReference type="InterPro" id="IPR007194">
    <property type="entry name" value="TRAPP_component"/>
</dbReference>
<evidence type="ECO:0000256" key="11">
    <source>
        <dbReference type="ARBA" id="ARBA00022892"/>
    </source>
</evidence>
<feature type="compositionally biased region" description="Polar residues" evidence="13">
    <location>
        <begin position="666"/>
        <end position="679"/>
    </location>
</feature>
<feature type="domain" description="Rab3GAP catalytic subunit C-terminal" evidence="15">
    <location>
        <begin position="925"/>
        <end position="1091"/>
    </location>
</feature>
<sequence>MATFPQSPPLTTETSIIEEEGDVFEITDFTSASDWEQFMSELEEVFNEWKVDGGGRFSVKSGGTGLESVPEAERMADSRHATAAAGSNATRRFGTDRHLHRQQHTWKDQSCSVRYMDCEFRLTHHCQVQPPKPSEEDQPDLAGTDEAGKAAEQPPASDSKTFWPPVLHQIASSDNDFPSVAHCLTRWFGLRELIVVKPSQDQTVCNESRLRLLLSSLCITAHNAGCHLPIFLQVGRPDRRLYFGQALGSGLRTRFEIAQLCKIPRHYRHLQGAIDMFRQRMACPAVQSGSQFSSSNGPSISAAIRLSYSLSQFSDRLLACLSPLPDTLRHRRNQQQRELDLPARLPIGPCEEPISELQLAAVWPRLAEEMVVDTESYTDLDPLHAPVWTLRARFLDDALCRLTDCLGRLLRLCSRRETVHDLLAALFTSSPTAAGVGGTSTGSGGAADGGGGGGKSSDGAALESATASRALDRLTGSRVPSMTDAATGVVRRATSKLSVRSDQSAPLSEAQLNNLLHFLFPDAAGVSNATQQQPQQYSERAQKLARDLKCAPLGSLAHRLTLAVATLNHTHSSGIHAVAHLWQEVVLELRYRWENSCPLPAAATASPSAETEDSQCQEDIVETPPDLGTSLLHQKLQMLQLCIGRKLAREKTSSMATVQQREESESVTASSEQQSNNDVNMEGDVSVDGEDGEDEFFECEEEPMQPDHQPDGRLRQFVVASTSSSASAAEPVRLLKRPDRVLWVPATQQAPPMTEDSLEEHTELLAKLGTDSQAAALRARMQSSSLLSDMQAFKAANPGCCLEDFVRWHSPRDFSNGQLSARMQLPGNIWLETWQLAKPIPARLQRRLFDDTKEVEKILQQLSGLTPAEVAKLLLPNAVLDGLASLVDLPAEEAAMLSESAPKFLRTLEAACEKACDATRERTANPDRYESLVNDIAYLELQVVRLRSLLFKFNSCCTGVAKDSSYSTDPVTRQFLLDLLRQPEVPVVGASRGPIGSALQRMFVESHAASAAVAAAAAAANSATSATLPESSSATNSGGKFPPFTAKEMLLRCVAPRPGPGSRPTPQRLYCVLARDDYRFAGAFTEDTTFFMSRQSNRTADNRRVSSELLTLTYGAFVSQLLKDYESDESVNKQLDTMGYNIGIRIVEDYLARTSVRRCGDLRETADKIVKDGFKHYLGVAPTIQGMTHNEFSLVLDSNPLTEFVELPQSHANLQFSNIICGALRGALEAVHLQIDAQFVQDTLRGDPATEIRVKFIKRIEETLPPGED</sequence>
<dbReference type="Pfam" id="PF13890">
    <property type="entry name" value="Rab3-GTPase_cat"/>
    <property type="match status" value="1"/>
</dbReference>
<dbReference type="WBParaSite" id="maker-uti_cns_0003382-snap-gene-0.7-mRNA-1">
    <property type="protein sequence ID" value="maker-uti_cns_0003382-snap-gene-0.7-mRNA-1"/>
    <property type="gene ID" value="maker-uti_cns_0003382-snap-gene-0.7"/>
</dbReference>
<dbReference type="InterPro" id="IPR026147">
    <property type="entry name" value="Rab3GAP1_conserved"/>
</dbReference>
<dbReference type="GO" id="GO:0005794">
    <property type="term" value="C:Golgi apparatus"/>
    <property type="evidence" value="ECO:0007669"/>
    <property type="project" value="UniProtKB-SubCell"/>
</dbReference>
<keyword evidence="11" id="KW-0931">ER-Golgi transport</keyword>
<comment type="similarity">
    <text evidence="4">Belongs to the TRAPP small subunits family. BET3 subfamily.</text>
</comment>
<dbReference type="Proteomes" id="UP000095280">
    <property type="component" value="Unplaced"/>
</dbReference>